<name>A0A2S2Q3U1_9HEMI</name>
<dbReference type="PANTHER" id="PTHR21505">
    <property type="entry name" value="MADF DOMAIN-CONTAINING PROTEIN-RELATED"/>
    <property type="match status" value="1"/>
</dbReference>
<organism evidence="2">
    <name type="scientific">Sipha flava</name>
    <name type="common">yellow sugarcane aphid</name>
    <dbReference type="NCBI Taxonomy" id="143950"/>
    <lineage>
        <taxon>Eukaryota</taxon>
        <taxon>Metazoa</taxon>
        <taxon>Ecdysozoa</taxon>
        <taxon>Arthropoda</taxon>
        <taxon>Hexapoda</taxon>
        <taxon>Insecta</taxon>
        <taxon>Pterygota</taxon>
        <taxon>Neoptera</taxon>
        <taxon>Paraneoptera</taxon>
        <taxon>Hemiptera</taxon>
        <taxon>Sternorrhyncha</taxon>
        <taxon>Aphidomorpha</taxon>
        <taxon>Aphidoidea</taxon>
        <taxon>Aphididae</taxon>
        <taxon>Sipha</taxon>
    </lineage>
</organism>
<dbReference type="PANTHER" id="PTHR21505:SF15">
    <property type="entry name" value="RE18252P"/>
    <property type="match status" value="1"/>
</dbReference>
<dbReference type="InterPro" id="IPR006578">
    <property type="entry name" value="MADF-dom"/>
</dbReference>
<accession>A0A2S2Q3U1</accession>
<dbReference type="SMART" id="SM00595">
    <property type="entry name" value="MADF"/>
    <property type="match status" value="1"/>
</dbReference>
<protein>
    <recommendedName>
        <fullName evidence="1">MADF domain-containing protein</fullName>
    </recommendedName>
</protein>
<reference evidence="2" key="1">
    <citation type="submission" date="2018-04" db="EMBL/GenBank/DDBJ databases">
        <title>Transcriptome assembly of Sipha flava.</title>
        <authorList>
            <person name="Scully E.D."/>
            <person name="Geib S.M."/>
            <person name="Palmer N.A."/>
            <person name="Koch K."/>
            <person name="Bradshaw J."/>
            <person name="Heng-Moss T."/>
            <person name="Sarath G."/>
        </authorList>
    </citation>
    <scope>NUCLEOTIDE SEQUENCE</scope>
</reference>
<proteinExistence type="predicted"/>
<feature type="domain" description="MADF" evidence="1">
    <location>
        <begin position="10"/>
        <end position="103"/>
    </location>
</feature>
<dbReference type="Pfam" id="PF10545">
    <property type="entry name" value="MADF_DNA_bdg"/>
    <property type="match status" value="1"/>
</dbReference>
<evidence type="ECO:0000313" key="2">
    <source>
        <dbReference type="EMBL" id="MBY72379.1"/>
    </source>
</evidence>
<dbReference type="PROSITE" id="PS51029">
    <property type="entry name" value="MADF"/>
    <property type="match status" value="1"/>
</dbReference>
<sequence>MEWTDDDCIQLINLYKSRPILWNPEHPYYKMGKRKIDFWLEISNELKRDVNETKKKMESLLGSFRRERQREANSGRSATGTDQSYCSKWFAFEEMKFLNGKFKPRVNKDTIESVSTEETQNLDVEIIEKVDIVQPQKNKVFVFPKRTTRIKRKKVEEDSRVTEIYKLIKYISDKKQIPKVKNDCTIFGNYVASKLQLFDRRTRTVLQHQISSLICNTELNYTFNNYINQVFKQTESSTNPMSFSSSVSSPAALSINSMSPIPPQSPVSYTSTMHLPS</sequence>
<evidence type="ECO:0000259" key="1">
    <source>
        <dbReference type="PROSITE" id="PS51029"/>
    </source>
</evidence>
<dbReference type="AlphaFoldDB" id="A0A2S2Q3U1"/>
<gene>
    <name evidence="2" type="ORF">g.57724</name>
</gene>
<dbReference type="EMBL" id="GGMS01003176">
    <property type="protein sequence ID" value="MBY72379.1"/>
    <property type="molecule type" value="Transcribed_RNA"/>
</dbReference>
<dbReference type="OrthoDB" id="6615607at2759"/>